<dbReference type="GO" id="GO:0003677">
    <property type="term" value="F:DNA binding"/>
    <property type="evidence" value="ECO:0007669"/>
    <property type="project" value="UniProtKB-KW"/>
</dbReference>
<evidence type="ECO:0000259" key="7">
    <source>
        <dbReference type="SMART" id="SM00528"/>
    </source>
</evidence>
<dbReference type="InterPro" id="IPR001801">
    <property type="entry name" value="Histone_HNS"/>
</dbReference>
<dbReference type="Gene3D" id="1.10.287.1050">
    <property type="entry name" value="H-NS histone-like proteins"/>
    <property type="match status" value="1"/>
</dbReference>
<organism evidence="8 9">
    <name type="scientific">Pantoea stewartii subsp. stewartii DC283</name>
    <dbReference type="NCBI Taxonomy" id="660596"/>
    <lineage>
        <taxon>Bacteria</taxon>
        <taxon>Pseudomonadati</taxon>
        <taxon>Pseudomonadota</taxon>
        <taxon>Gammaproteobacteria</taxon>
        <taxon>Enterobacterales</taxon>
        <taxon>Erwiniaceae</taxon>
        <taxon>Pantoea</taxon>
    </lineage>
</organism>
<reference evidence="8 9" key="1">
    <citation type="submission" date="2016-10" db="EMBL/GenBank/DDBJ databases">
        <title>Complete Genome Assembly of Pantoea stewartii subsp. stewartii DC283, a Corn Pathogen.</title>
        <authorList>
            <person name="Duong D.A."/>
            <person name="Stevens A.M."/>
            <person name="Jensen R.V."/>
        </authorList>
    </citation>
    <scope>NUCLEOTIDE SEQUENCE [LARGE SCALE GENOMIC DNA]</scope>
    <source>
        <strain evidence="8 9">DC283</strain>
        <plasmid evidence="8 9">pDSJ03</plasmid>
    </source>
</reference>
<dbReference type="Pfam" id="PF22470">
    <property type="entry name" value="Histone_HNS_N"/>
    <property type="match status" value="1"/>
</dbReference>
<keyword evidence="3" id="KW-0963">Cytoplasm</keyword>
<dbReference type="PANTHER" id="PTHR38097:SF2">
    <property type="entry name" value="DNA-BINDING PROTEIN STPA"/>
    <property type="match status" value="1"/>
</dbReference>
<proteinExistence type="inferred from homology"/>
<accession>A0ABN4Z5F8</accession>
<feature type="domain" description="DNA-binding protein H-NS-like C-terminal" evidence="7">
    <location>
        <begin position="96"/>
        <end position="142"/>
    </location>
</feature>
<evidence type="ECO:0000256" key="4">
    <source>
        <dbReference type="ARBA" id="ARBA00023125"/>
    </source>
</evidence>
<evidence type="ECO:0000256" key="1">
    <source>
        <dbReference type="ARBA" id="ARBA00004453"/>
    </source>
</evidence>
<keyword evidence="8" id="KW-0614">Plasmid</keyword>
<dbReference type="PIRSF" id="PIRSF002096">
    <property type="entry name" value="HnS"/>
    <property type="match status" value="1"/>
</dbReference>
<dbReference type="Pfam" id="PF00816">
    <property type="entry name" value="Histone_HNS"/>
    <property type="match status" value="1"/>
</dbReference>
<feature type="coiled-coil region" evidence="5">
    <location>
        <begin position="32"/>
        <end position="71"/>
    </location>
</feature>
<dbReference type="PANTHER" id="PTHR38097">
    <property type="match status" value="1"/>
</dbReference>
<dbReference type="Gene3D" id="4.10.430.10">
    <property type="entry name" value="Histone-like protein H-NS, C-terminal domain"/>
    <property type="match status" value="1"/>
</dbReference>
<dbReference type="InterPro" id="IPR027454">
    <property type="entry name" value="Histone_HNS_N"/>
</dbReference>
<comment type="similarity">
    <text evidence="2">Belongs to the histone-like protein H-NS family.</text>
</comment>
<dbReference type="EMBL" id="CP017584">
    <property type="protein sequence ID" value="ARF52057.1"/>
    <property type="molecule type" value="Genomic_DNA"/>
</dbReference>
<evidence type="ECO:0000313" key="8">
    <source>
        <dbReference type="EMBL" id="ARF52057.1"/>
    </source>
</evidence>
<keyword evidence="5" id="KW-0175">Coiled coil</keyword>
<dbReference type="SMART" id="SM00528">
    <property type="entry name" value="HNS"/>
    <property type="match status" value="1"/>
</dbReference>
<dbReference type="Proteomes" id="UP000192380">
    <property type="component" value="Plasmid pDSJ03"/>
</dbReference>
<dbReference type="InterPro" id="IPR054180">
    <property type="entry name" value="H-NS-like_N"/>
</dbReference>
<evidence type="ECO:0000256" key="6">
    <source>
        <dbReference type="SAM" id="MobiDB-lite"/>
    </source>
</evidence>
<keyword evidence="4 8" id="KW-0238">DNA-binding</keyword>
<feature type="region of interest" description="Disordered" evidence="6">
    <location>
        <begin position="83"/>
        <end position="105"/>
    </location>
</feature>
<name>A0ABN4Z5F8_PANSE</name>
<protein>
    <submittedName>
        <fullName evidence="8">DNA-binding protein</fullName>
    </submittedName>
</protein>
<sequence>MNAMSENETFDATKKLLLNIRSVRVFARETSFEQLLEMQEKLNAVIEERREEAEREAAERAERERKRQELLQLIAGEGFSPEELLGLTDDAPNARKSKLPKAPPKYQFEENGEVKFWSGRGRSPKPIDEALKAGRSLEDFLIKKEPSGSAGNA</sequence>
<evidence type="ECO:0000256" key="3">
    <source>
        <dbReference type="ARBA" id="ARBA00022490"/>
    </source>
</evidence>
<comment type="subcellular location">
    <subcellularLocation>
        <location evidence="1">Cytoplasm</location>
        <location evidence="1">Nucleoid</location>
    </subcellularLocation>
</comment>
<evidence type="ECO:0000313" key="9">
    <source>
        <dbReference type="Proteomes" id="UP000192380"/>
    </source>
</evidence>
<geneLocation type="plasmid" evidence="8 9">
    <name>pDSJ03</name>
</geneLocation>
<gene>
    <name evidence="8" type="ORF">DSJ_22585</name>
</gene>
<dbReference type="SUPFAM" id="SSF81273">
    <property type="entry name" value="H-NS histone-like proteins"/>
    <property type="match status" value="2"/>
</dbReference>
<keyword evidence="9" id="KW-1185">Reference proteome</keyword>
<dbReference type="InterPro" id="IPR027444">
    <property type="entry name" value="H-NS_C_dom"/>
</dbReference>
<evidence type="ECO:0000256" key="5">
    <source>
        <dbReference type="SAM" id="Coils"/>
    </source>
</evidence>
<evidence type="ECO:0000256" key="2">
    <source>
        <dbReference type="ARBA" id="ARBA00010610"/>
    </source>
</evidence>
<dbReference type="InterPro" id="IPR037150">
    <property type="entry name" value="H-NS_C_dom_sf"/>
</dbReference>